<evidence type="ECO:0000313" key="2">
    <source>
        <dbReference type="Proteomes" id="UP000050482"/>
    </source>
</evidence>
<reference evidence="1 2" key="1">
    <citation type="submission" date="2015-09" db="EMBL/GenBank/DDBJ databases">
        <title>Draft genome sequence of Alicyclobacillus ferrooxydans DSM 22381.</title>
        <authorList>
            <person name="Hemp J."/>
        </authorList>
    </citation>
    <scope>NUCLEOTIDE SEQUENCE [LARGE SCALE GENOMIC DNA]</scope>
    <source>
        <strain evidence="1 2">TC-34</strain>
    </source>
</reference>
<evidence type="ECO:0000313" key="1">
    <source>
        <dbReference type="EMBL" id="KPV45151.1"/>
    </source>
</evidence>
<sequence>MIRFRGVPVRDIHGLPYSVHQIGDGQWQIVVQNCARYPAGYTFAPVYGAYEDAVEALDHWPVDDALRSERERWAGDDTGAAYLEAVEMHDQFRD</sequence>
<dbReference type="AlphaFoldDB" id="A0A0P9GV75"/>
<organism evidence="1 2">
    <name type="scientific">Alicyclobacillus ferrooxydans</name>
    <dbReference type="NCBI Taxonomy" id="471514"/>
    <lineage>
        <taxon>Bacteria</taxon>
        <taxon>Bacillati</taxon>
        <taxon>Bacillota</taxon>
        <taxon>Bacilli</taxon>
        <taxon>Bacillales</taxon>
        <taxon>Alicyclobacillaceae</taxon>
        <taxon>Alicyclobacillus</taxon>
    </lineage>
</organism>
<dbReference type="Proteomes" id="UP000050482">
    <property type="component" value="Unassembled WGS sequence"/>
</dbReference>
<dbReference type="OrthoDB" id="2376106at2"/>
<comment type="caution">
    <text evidence="1">The sequence shown here is derived from an EMBL/GenBank/DDBJ whole genome shotgun (WGS) entry which is preliminary data.</text>
</comment>
<dbReference type="RefSeq" id="WP_054967888.1">
    <property type="nucleotide sequence ID" value="NZ_LJCO01000014.1"/>
</dbReference>
<accession>A0A0P9GV75</accession>
<dbReference type="EMBL" id="LJCO01000014">
    <property type="protein sequence ID" value="KPV45151.1"/>
    <property type="molecule type" value="Genomic_DNA"/>
</dbReference>
<keyword evidence="2" id="KW-1185">Reference proteome</keyword>
<proteinExistence type="predicted"/>
<dbReference type="PATRIC" id="fig|471514.4.peg.675"/>
<gene>
    <name evidence="1" type="ORF">AN477_04015</name>
</gene>
<protein>
    <submittedName>
        <fullName evidence="1">Uncharacterized protein</fullName>
    </submittedName>
</protein>
<name>A0A0P9GV75_9BACL</name>